<accession>A0AAW2LKX1</accession>
<dbReference type="EMBL" id="JACGWK010000013">
    <property type="protein sequence ID" value="KAL0318876.1"/>
    <property type="molecule type" value="Genomic_DNA"/>
</dbReference>
<reference evidence="3" key="1">
    <citation type="submission" date="2020-06" db="EMBL/GenBank/DDBJ databases">
        <authorList>
            <person name="Li T."/>
            <person name="Hu X."/>
            <person name="Zhang T."/>
            <person name="Song X."/>
            <person name="Zhang H."/>
            <person name="Dai N."/>
            <person name="Sheng W."/>
            <person name="Hou X."/>
            <person name="Wei L."/>
        </authorList>
    </citation>
    <scope>NUCLEOTIDE SEQUENCE</scope>
    <source>
        <strain evidence="3">G01</strain>
        <tissue evidence="3">Leaf</tissue>
    </source>
</reference>
<dbReference type="AlphaFoldDB" id="A0AAW2LKX1"/>
<name>A0AAW2LKX1_9LAMI</name>
<dbReference type="Pfam" id="PF00571">
    <property type="entry name" value="CBS"/>
    <property type="match status" value="1"/>
</dbReference>
<reference evidence="3" key="2">
    <citation type="journal article" date="2024" name="Plant">
        <title>Genomic evolution and insights into agronomic trait innovations of Sesamum species.</title>
        <authorList>
            <person name="Miao H."/>
            <person name="Wang L."/>
            <person name="Qu L."/>
            <person name="Liu H."/>
            <person name="Sun Y."/>
            <person name="Le M."/>
            <person name="Wang Q."/>
            <person name="Wei S."/>
            <person name="Zheng Y."/>
            <person name="Lin W."/>
            <person name="Duan Y."/>
            <person name="Cao H."/>
            <person name="Xiong S."/>
            <person name="Wang X."/>
            <person name="Wei L."/>
            <person name="Li C."/>
            <person name="Ma Q."/>
            <person name="Ju M."/>
            <person name="Zhao R."/>
            <person name="Li G."/>
            <person name="Mu C."/>
            <person name="Tian Q."/>
            <person name="Mei H."/>
            <person name="Zhang T."/>
            <person name="Gao T."/>
            <person name="Zhang H."/>
        </authorList>
    </citation>
    <scope>NUCLEOTIDE SEQUENCE</scope>
    <source>
        <strain evidence="3">G01</strain>
    </source>
</reference>
<dbReference type="SUPFAM" id="SSF54631">
    <property type="entry name" value="CBS-domain pair"/>
    <property type="match status" value="1"/>
</dbReference>
<gene>
    <name evidence="3" type="ORF">Sangu_2043800</name>
</gene>
<keyword evidence="1" id="KW-0129">CBS domain</keyword>
<dbReference type="InterPro" id="IPR000644">
    <property type="entry name" value="CBS_dom"/>
</dbReference>
<evidence type="ECO:0000313" key="3">
    <source>
        <dbReference type="EMBL" id="KAL0318876.1"/>
    </source>
</evidence>
<dbReference type="InterPro" id="IPR046342">
    <property type="entry name" value="CBS_dom_sf"/>
</dbReference>
<sequence length="96" mass="10661">MHQFESLTGLKVLAIRIYEDEPVLQAFKLMRQNGVGAVPVVANDGSKAIDLSTAKNFLTAVRSYLEQTRSESPLLSGILTCHRNDTLKRSHYETGL</sequence>
<organism evidence="3">
    <name type="scientific">Sesamum angustifolium</name>
    <dbReference type="NCBI Taxonomy" id="2727405"/>
    <lineage>
        <taxon>Eukaryota</taxon>
        <taxon>Viridiplantae</taxon>
        <taxon>Streptophyta</taxon>
        <taxon>Embryophyta</taxon>
        <taxon>Tracheophyta</taxon>
        <taxon>Spermatophyta</taxon>
        <taxon>Magnoliopsida</taxon>
        <taxon>eudicotyledons</taxon>
        <taxon>Gunneridae</taxon>
        <taxon>Pentapetalae</taxon>
        <taxon>asterids</taxon>
        <taxon>lamiids</taxon>
        <taxon>Lamiales</taxon>
        <taxon>Pedaliaceae</taxon>
        <taxon>Sesamum</taxon>
    </lineage>
</organism>
<evidence type="ECO:0000256" key="1">
    <source>
        <dbReference type="PROSITE-ProRule" id="PRU00703"/>
    </source>
</evidence>
<comment type="caution">
    <text evidence="3">The sequence shown here is derived from an EMBL/GenBank/DDBJ whole genome shotgun (WGS) entry which is preliminary data.</text>
</comment>
<feature type="domain" description="CBS" evidence="2">
    <location>
        <begin position="10"/>
        <end position="71"/>
    </location>
</feature>
<proteinExistence type="predicted"/>
<dbReference type="PROSITE" id="PS51371">
    <property type="entry name" value="CBS"/>
    <property type="match status" value="1"/>
</dbReference>
<protein>
    <submittedName>
        <fullName evidence="3">SNF1-related protein kinase regulatory subunit gamma-1</fullName>
    </submittedName>
</protein>
<dbReference type="Gene3D" id="3.10.580.10">
    <property type="entry name" value="CBS-domain"/>
    <property type="match status" value="1"/>
</dbReference>
<evidence type="ECO:0000259" key="2">
    <source>
        <dbReference type="PROSITE" id="PS51371"/>
    </source>
</evidence>